<feature type="non-terminal residue" evidence="1">
    <location>
        <position position="1"/>
    </location>
</feature>
<dbReference type="EMBL" id="UINC01059063">
    <property type="protein sequence ID" value="SVB82048.1"/>
    <property type="molecule type" value="Genomic_DNA"/>
</dbReference>
<organism evidence="1">
    <name type="scientific">marine metagenome</name>
    <dbReference type="NCBI Taxonomy" id="408172"/>
    <lineage>
        <taxon>unclassified sequences</taxon>
        <taxon>metagenomes</taxon>
        <taxon>ecological metagenomes</taxon>
    </lineage>
</organism>
<sequence>YNLIFSARAGKKAEKNPWKANSLEWLTPEMPPGHGNFGKELPKVYRWAYDFGVPGAKEDYIPQTTPPSAVVGSKAEKS</sequence>
<dbReference type="InterPro" id="IPR036927">
    <property type="entry name" value="Cyt_c_oxase-like_su1_sf"/>
</dbReference>
<dbReference type="Gene3D" id="1.20.210.10">
    <property type="entry name" value="Cytochrome c oxidase-like, subunit I domain"/>
    <property type="match status" value="1"/>
</dbReference>
<reference evidence="1" key="1">
    <citation type="submission" date="2018-05" db="EMBL/GenBank/DDBJ databases">
        <authorList>
            <person name="Lanie J.A."/>
            <person name="Ng W.-L."/>
            <person name="Kazmierczak K.M."/>
            <person name="Andrzejewski T.M."/>
            <person name="Davidsen T.M."/>
            <person name="Wayne K.J."/>
            <person name="Tettelin H."/>
            <person name="Glass J.I."/>
            <person name="Rusch D."/>
            <person name="Podicherti R."/>
            <person name="Tsui H.-C.T."/>
            <person name="Winkler M.E."/>
        </authorList>
    </citation>
    <scope>NUCLEOTIDE SEQUENCE</scope>
</reference>
<name>A0A382H424_9ZZZZ</name>
<dbReference type="AlphaFoldDB" id="A0A382H424"/>
<protein>
    <recommendedName>
        <fullName evidence="2">Cytochrome oxidase subunit I profile domain-containing protein</fullName>
    </recommendedName>
</protein>
<proteinExistence type="predicted"/>
<evidence type="ECO:0008006" key="2">
    <source>
        <dbReference type="Google" id="ProtNLM"/>
    </source>
</evidence>
<evidence type="ECO:0000313" key="1">
    <source>
        <dbReference type="EMBL" id="SVB82048.1"/>
    </source>
</evidence>
<gene>
    <name evidence="1" type="ORF">METZ01_LOCUS234902</name>
</gene>
<accession>A0A382H424</accession>
<dbReference type="SUPFAM" id="SSF81442">
    <property type="entry name" value="Cytochrome c oxidase subunit I-like"/>
    <property type="match status" value="1"/>
</dbReference>